<dbReference type="GeneID" id="29058781"/>
<dbReference type="Proteomes" id="UP000202618">
    <property type="component" value="Segment"/>
</dbReference>
<accession>A0A172JHX0</accession>
<dbReference type="EMBL" id="KU878088">
    <property type="protein sequence ID" value="AMS01147.1"/>
    <property type="molecule type" value="Genomic_DNA"/>
</dbReference>
<dbReference type="RefSeq" id="YP_009282967.1">
    <property type="nucleotide sequence ID" value="NC_031039.1"/>
</dbReference>
<evidence type="ECO:0000313" key="1">
    <source>
        <dbReference type="EMBL" id="AMS01147.1"/>
    </source>
</evidence>
<name>A0A172JHX0_BPPB1</name>
<sequence length="66" mass="8010">MKKDNILKEKLKIRCQRCGNLGAKRRRTNTNYMDDGKNFVVECNNCFTLTEEYWEEQWEIYQSLRG</sequence>
<dbReference type="SUPFAM" id="SSF57783">
    <property type="entry name" value="Zinc beta-ribbon"/>
    <property type="match status" value="1"/>
</dbReference>
<reference evidence="1 2" key="1">
    <citation type="journal article" date="2016" name="Virology">
        <title>The genome of AR9, a giant transducing Bacillus phage encoding two multisubunit RNA polymerases.</title>
        <authorList>
            <person name="Lavysh D."/>
            <person name="Sokolova M."/>
            <person name="Minakhin L."/>
            <person name="Yakunina M."/>
            <person name="Artamonova T."/>
            <person name="Kozyavkin S."/>
            <person name="Makarova K.S."/>
            <person name="Koonin E.V."/>
            <person name="Severinov K."/>
        </authorList>
    </citation>
    <scope>NUCLEOTIDE SEQUENCE [LARGE SCALE GENOMIC DNA]</scope>
</reference>
<dbReference type="KEGG" id="vg:29058781"/>
<organism evidence="1 2">
    <name type="scientific">Bacillus phage AR9</name>
    <dbReference type="NCBI Taxonomy" id="1815509"/>
    <lineage>
        <taxon>Viruses</taxon>
        <taxon>Duplodnaviria</taxon>
        <taxon>Heunggongvirae</taxon>
        <taxon>Uroviricota</taxon>
        <taxon>Caudoviricetes</taxon>
        <taxon>Takahashivirus</taxon>
        <taxon>Bacillus phage PBS1</taxon>
    </lineage>
</organism>
<proteinExistence type="predicted"/>
<protein>
    <submittedName>
        <fullName evidence="1">Zn finger protein</fullName>
    </submittedName>
</protein>
<evidence type="ECO:0000313" key="2">
    <source>
        <dbReference type="Proteomes" id="UP000202618"/>
    </source>
</evidence>
<gene>
    <name evidence="1" type="ORF">AR9_g063</name>
</gene>